<reference evidence="2" key="2">
    <citation type="submission" date="2023-06" db="EMBL/GenBank/DDBJ databases">
        <authorList>
            <consortium name="Lawrence Berkeley National Laboratory"/>
            <person name="Mondo S.J."/>
            <person name="Hensen N."/>
            <person name="Bonometti L."/>
            <person name="Westerberg I."/>
            <person name="Brannstrom I.O."/>
            <person name="Guillou S."/>
            <person name="Cros-Aarteil S."/>
            <person name="Calhoun S."/>
            <person name="Haridas S."/>
            <person name="Kuo A."/>
            <person name="Pangilinan J."/>
            <person name="Riley R."/>
            <person name="Labutti K."/>
            <person name="Andreopoulos B."/>
            <person name="Lipzen A."/>
            <person name="Chen C."/>
            <person name="Yanf M."/>
            <person name="Daum C."/>
            <person name="Ng V."/>
            <person name="Clum A."/>
            <person name="Steindorff A."/>
            <person name="Ohm R."/>
            <person name="Martin F."/>
            <person name="Silar P."/>
            <person name="Natvig D."/>
            <person name="Lalanne C."/>
            <person name="Gautier V."/>
            <person name="Ament-Velasquez S.L."/>
            <person name="Kruys A."/>
            <person name="Hutchinson M.I."/>
            <person name="Powell A.J."/>
            <person name="Barry K."/>
            <person name="Miller A.N."/>
            <person name="Grigoriev I.V."/>
            <person name="Debuchy R."/>
            <person name="Gladieux P."/>
            <person name="Thoren M.H."/>
            <person name="Johannesson H."/>
        </authorList>
    </citation>
    <scope>NUCLEOTIDE SEQUENCE</scope>
    <source>
        <strain evidence="2">PSN324</strain>
    </source>
</reference>
<organism evidence="2 3">
    <name type="scientific">Cladorrhinum samala</name>
    <dbReference type="NCBI Taxonomy" id="585594"/>
    <lineage>
        <taxon>Eukaryota</taxon>
        <taxon>Fungi</taxon>
        <taxon>Dikarya</taxon>
        <taxon>Ascomycota</taxon>
        <taxon>Pezizomycotina</taxon>
        <taxon>Sordariomycetes</taxon>
        <taxon>Sordariomycetidae</taxon>
        <taxon>Sordariales</taxon>
        <taxon>Podosporaceae</taxon>
        <taxon>Cladorrhinum</taxon>
    </lineage>
</organism>
<dbReference type="SUPFAM" id="SSF52266">
    <property type="entry name" value="SGNH hydrolase"/>
    <property type="match status" value="1"/>
</dbReference>
<evidence type="ECO:0008006" key="4">
    <source>
        <dbReference type="Google" id="ProtNLM"/>
    </source>
</evidence>
<proteinExistence type="predicted"/>
<dbReference type="Proteomes" id="UP001321749">
    <property type="component" value="Unassembled WGS sequence"/>
</dbReference>
<protein>
    <recommendedName>
        <fullName evidence="4">SGNH hydrolase-type esterase domain-containing protein</fullName>
    </recommendedName>
</protein>
<keyword evidence="1" id="KW-0732">Signal</keyword>
<dbReference type="AlphaFoldDB" id="A0AAV9HUZ7"/>
<evidence type="ECO:0000313" key="2">
    <source>
        <dbReference type="EMBL" id="KAK4463509.1"/>
    </source>
</evidence>
<evidence type="ECO:0000313" key="3">
    <source>
        <dbReference type="Proteomes" id="UP001321749"/>
    </source>
</evidence>
<comment type="caution">
    <text evidence="2">The sequence shown here is derived from an EMBL/GenBank/DDBJ whole genome shotgun (WGS) entry which is preliminary data.</text>
</comment>
<keyword evidence="3" id="KW-1185">Reference proteome</keyword>
<evidence type="ECO:0000256" key="1">
    <source>
        <dbReference type="SAM" id="SignalP"/>
    </source>
</evidence>
<reference evidence="2" key="1">
    <citation type="journal article" date="2023" name="Mol. Phylogenet. Evol.">
        <title>Genome-scale phylogeny and comparative genomics of the fungal order Sordariales.</title>
        <authorList>
            <person name="Hensen N."/>
            <person name="Bonometti L."/>
            <person name="Westerberg I."/>
            <person name="Brannstrom I.O."/>
            <person name="Guillou S."/>
            <person name="Cros-Aarteil S."/>
            <person name="Calhoun S."/>
            <person name="Haridas S."/>
            <person name="Kuo A."/>
            <person name="Mondo S."/>
            <person name="Pangilinan J."/>
            <person name="Riley R."/>
            <person name="LaButti K."/>
            <person name="Andreopoulos B."/>
            <person name="Lipzen A."/>
            <person name="Chen C."/>
            <person name="Yan M."/>
            <person name="Daum C."/>
            <person name="Ng V."/>
            <person name="Clum A."/>
            <person name="Steindorff A."/>
            <person name="Ohm R.A."/>
            <person name="Martin F."/>
            <person name="Silar P."/>
            <person name="Natvig D.O."/>
            <person name="Lalanne C."/>
            <person name="Gautier V."/>
            <person name="Ament-Velasquez S.L."/>
            <person name="Kruys A."/>
            <person name="Hutchinson M.I."/>
            <person name="Powell A.J."/>
            <person name="Barry K."/>
            <person name="Miller A.N."/>
            <person name="Grigoriev I.V."/>
            <person name="Debuchy R."/>
            <person name="Gladieux P."/>
            <person name="Hiltunen Thoren M."/>
            <person name="Johannesson H."/>
        </authorList>
    </citation>
    <scope>NUCLEOTIDE SEQUENCE</scope>
    <source>
        <strain evidence="2">PSN324</strain>
    </source>
</reference>
<sequence>MHLTIPPFLLGLATAAAIQPRQSSPAPHSMGFIGCSMAENVAQGYTSLALSAKMWPPYGTNGLVVQSWTNTKSSSWQLFDRQVAKYGGSKPTEVWVMVCIFQNPGATYEEVKTMINNAREHAAPGAKIYVTGQPVYPDNPSSCFLAGASGPQATVDLAKRAGADAELNVTYPGEFKLMKGEVQDGCHANAAGQKSLGRQALDFWG</sequence>
<gene>
    <name evidence="2" type="ORF">QBC42DRAFT_304752</name>
</gene>
<feature type="chain" id="PRO_5043843965" description="SGNH hydrolase-type esterase domain-containing protein" evidence="1">
    <location>
        <begin position="18"/>
        <end position="205"/>
    </location>
</feature>
<accession>A0AAV9HUZ7</accession>
<dbReference type="EMBL" id="MU864958">
    <property type="protein sequence ID" value="KAK4463509.1"/>
    <property type="molecule type" value="Genomic_DNA"/>
</dbReference>
<feature type="signal peptide" evidence="1">
    <location>
        <begin position="1"/>
        <end position="17"/>
    </location>
</feature>
<name>A0AAV9HUZ7_9PEZI</name>